<gene>
    <name evidence="7" type="ORF">SDC9_59747</name>
</gene>
<keyword evidence="2 5" id="KW-0812">Transmembrane</keyword>
<evidence type="ECO:0000313" key="7">
    <source>
        <dbReference type="EMBL" id="MPM13390.1"/>
    </source>
</evidence>
<protein>
    <recommendedName>
        <fullName evidence="6">EamA domain-containing protein</fullName>
    </recommendedName>
</protein>
<feature type="transmembrane region" description="Helical" evidence="5">
    <location>
        <begin position="97"/>
        <end position="116"/>
    </location>
</feature>
<dbReference type="EMBL" id="VSSQ01002112">
    <property type="protein sequence ID" value="MPM13390.1"/>
    <property type="molecule type" value="Genomic_DNA"/>
</dbReference>
<feature type="transmembrane region" description="Helical" evidence="5">
    <location>
        <begin position="212"/>
        <end position="237"/>
    </location>
</feature>
<dbReference type="InterPro" id="IPR050638">
    <property type="entry name" value="AA-Vitamin_Transporters"/>
</dbReference>
<dbReference type="GO" id="GO:0016020">
    <property type="term" value="C:membrane"/>
    <property type="evidence" value="ECO:0007669"/>
    <property type="project" value="UniProtKB-SubCell"/>
</dbReference>
<dbReference type="PANTHER" id="PTHR32322">
    <property type="entry name" value="INNER MEMBRANE TRANSPORTER"/>
    <property type="match status" value="1"/>
</dbReference>
<dbReference type="PROSITE" id="PS51257">
    <property type="entry name" value="PROKAR_LIPOPROTEIN"/>
    <property type="match status" value="1"/>
</dbReference>
<dbReference type="PANTHER" id="PTHR32322:SF2">
    <property type="entry name" value="EAMA DOMAIN-CONTAINING PROTEIN"/>
    <property type="match status" value="1"/>
</dbReference>
<organism evidence="7">
    <name type="scientific">bioreactor metagenome</name>
    <dbReference type="NCBI Taxonomy" id="1076179"/>
    <lineage>
        <taxon>unclassified sequences</taxon>
        <taxon>metagenomes</taxon>
        <taxon>ecological metagenomes</taxon>
    </lineage>
</organism>
<evidence type="ECO:0000256" key="4">
    <source>
        <dbReference type="ARBA" id="ARBA00023136"/>
    </source>
</evidence>
<reference evidence="7" key="1">
    <citation type="submission" date="2019-08" db="EMBL/GenBank/DDBJ databases">
        <authorList>
            <person name="Kucharzyk K."/>
            <person name="Murdoch R.W."/>
            <person name="Higgins S."/>
            <person name="Loffler F."/>
        </authorList>
    </citation>
    <scope>NUCLEOTIDE SEQUENCE</scope>
</reference>
<feature type="domain" description="EamA" evidence="6">
    <location>
        <begin position="151"/>
        <end position="283"/>
    </location>
</feature>
<dbReference type="Pfam" id="PF00892">
    <property type="entry name" value="EamA"/>
    <property type="match status" value="2"/>
</dbReference>
<feature type="transmembrane region" description="Helical" evidence="5">
    <location>
        <begin position="181"/>
        <end position="200"/>
    </location>
</feature>
<dbReference type="InterPro" id="IPR037185">
    <property type="entry name" value="EmrE-like"/>
</dbReference>
<feature type="transmembrane region" description="Helical" evidence="5">
    <location>
        <begin position="70"/>
        <end position="91"/>
    </location>
</feature>
<name>A0A644XB03_9ZZZZ</name>
<keyword evidence="4 5" id="KW-0472">Membrane</keyword>
<comment type="caution">
    <text evidence="7">The sequence shown here is derived from an EMBL/GenBank/DDBJ whole genome shotgun (WGS) entry which is preliminary data.</text>
</comment>
<keyword evidence="3 5" id="KW-1133">Transmembrane helix</keyword>
<dbReference type="SUPFAM" id="SSF103481">
    <property type="entry name" value="Multidrug resistance efflux transporter EmrE"/>
    <property type="match status" value="2"/>
</dbReference>
<feature type="transmembrane region" description="Helical" evidence="5">
    <location>
        <begin position="152"/>
        <end position="169"/>
    </location>
</feature>
<evidence type="ECO:0000259" key="6">
    <source>
        <dbReference type="Pfam" id="PF00892"/>
    </source>
</evidence>
<comment type="subcellular location">
    <subcellularLocation>
        <location evidence="1">Membrane</location>
        <topology evidence="1">Multi-pass membrane protein</topology>
    </subcellularLocation>
</comment>
<feature type="transmembrane region" description="Helical" evidence="5">
    <location>
        <begin position="38"/>
        <end position="58"/>
    </location>
</feature>
<evidence type="ECO:0000256" key="2">
    <source>
        <dbReference type="ARBA" id="ARBA00022692"/>
    </source>
</evidence>
<sequence length="293" mass="30502">MKLDSQKVLGYALVALSACCFALMPIFARVAYDSGVDTTTLLLGRFLIGGIFLSLLAWAKRSPLPPKSSWPILFLLGLVGYTGTSFCYFTALNHASASLVALLLYAYPALVILLGFAISGEKLSRNNLLALLCASGGCMLVIGLSGKGDWRGIALALCAACAYSLYIIISSQVVGTRTAMASSAFIILSASLSYCCIALFKGVSLPQTTSGVAATLAIAFFSTVVAFWSFFAGLGIIGSAKASLVSTLEPLVTVLSAVLFLGESLTISIIAGGFLIVAGLVISALPSRLHKKK</sequence>
<feature type="transmembrane region" description="Helical" evidence="5">
    <location>
        <begin position="267"/>
        <end position="285"/>
    </location>
</feature>
<evidence type="ECO:0000256" key="5">
    <source>
        <dbReference type="SAM" id="Phobius"/>
    </source>
</evidence>
<dbReference type="AlphaFoldDB" id="A0A644XB03"/>
<feature type="domain" description="EamA" evidence="6">
    <location>
        <begin position="9"/>
        <end position="142"/>
    </location>
</feature>
<feature type="transmembrane region" description="Helical" evidence="5">
    <location>
        <begin position="12"/>
        <end position="32"/>
    </location>
</feature>
<evidence type="ECO:0000256" key="3">
    <source>
        <dbReference type="ARBA" id="ARBA00022989"/>
    </source>
</evidence>
<evidence type="ECO:0000256" key="1">
    <source>
        <dbReference type="ARBA" id="ARBA00004141"/>
    </source>
</evidence>
<feature type="transmembrane region" description="Helical" evidence="5">
    <location>
        <begin position="128"/>
        <end position="146"/>
    </location>
</feature>
<accession>A0A644XB03</accession>
<dbReference type="InterPro" id="IPR000620">
    <property type="entry name" value="EamA_dom"/>
</dbReference>
<proteinExistence type="predicted"/>